<dbReference type="Proteomes" id="UP001321018">
    <property type="component" value="Unassembled WGS sequence"/>
</dbReference>
<dbReference type="EMBL" id="JAOPKA010000001">
    <property type="protein sequence ID" value="MCU4740185.1"/>
    <property type="molecule type" value="Genomic_DNA"/>
</dbReference>
<gene>
    <name evidence="3" type="ORF">OB960_02060</name>
</gene>
<dbReference type="CDD" id="cd11313">
    <property type="entry name" value="AmyAc_arch_bac_AmyA"/>
    <property type="match status" value="1"/>
</dbReference>
<evidence type="ECO:0000313" key="4">
    <source>
        <dbReference type="Proteomes" id="UP001321018"/>
    </source>
</evidence>
<evidence type="ECO:0000256" key="1">
    <source>
        <dbReference type="SAM" id="MobiDB-lite"/>
    </source>
</evidence>
<dbReference type="SUPFAM" id="SSF51445">
    <property type="entry name" value="(Trans)glycosidases"/>
    <property type="match status" value="1"/>
</dbReference>
<comment type="caution">
    <text evidence="3">The sequence shown here is derived from an EMBL/GenBank/DDBJ whole genome shotgun (WGS) entry which is preliminary data.</text>
</comment>
<reference evidence="3" key="1">
    <citation type="submission" date="2022-09" db="EMBL/GenBank/DDBJ databases">
        <title>Enrichment on poylsaccharides allowed isolation of novel metabolic and taxonomic groups of Haloarchaea.</title>
        <authorList>
            <person name="Sorokin D.Y."/>
            <person name="Elcheninov A.G."/>
            <person name="Khizhniak T.V."/>
            <person name="Kolganova T.V."/>
            <person name="Kublanov I.V."/>
        </authorList>
    </citation>
    <scope>NUCLEOTIDE SEQUENCE</scope>
    <source>
        <strain evidence="3">AArc-xg1-1</strain>
    </source>
</reference>
<dbReference type="InterPro" id="IPR006047">
    <property type="entry name" value="GH13_cat_dom"/>
</dbReference>
<dbReference type="Pfam" id="PF00128">
    <property type="entry name" value="Alpha-amylase"/>
    <property type="match status" value="1"/>
</dbReference>
<dbReference type="Gene3D" id="2.60.40.1180">
    <property type="entry name" value="Golgi alpha-mannosidase II"/>
    <property type="match status" value="1"/>
</dbReference>
<dbReference type="PANTHER" id="PTHR10357">
    <property type="entry name" value="ALPHA-AMYLASE FAMILY MEMBER"/>
    <property type="match status" value="1"/>
</dbReference>
<protein>
    <submittedName>
        <fullName evidence="3">Alpha-amylase family glycosyl hydrolase</fullName>
    </submittedName>
</protein>
<name>A0AAP2YWH7_9EURY</name>
<dbReference type="SMART" id="SM00642">
    <property type="entry name" value="Aamy"/>
    <property type="match status" value="1"/>
</dbReference>
<proteinExistence type="predicted"/>
<dbReference type="GO" id="GO:0009313">
    <property type="term" value="P:oligosaccharide catabolic process"/>
    <property type="evidence" value="ECO:0007669"/>
    <property type="project" value="TreeGrafter"/>
</dbReference>
<dbReference type="AlphaFoldDB" id="A0AAP2YWH7"/>
<accession>A0AAP2YWH7</accession>
<feature type="domain" description="Glycosyl hydrolase family 13 catalytic" evidence="2">
    <location>
        <begin position="276"/>
        <end position="621"/>
    </location>
</feature>
<dbReference type="InterPro" id="IPR013780">
    <property type="entry name" value="Glyco_hydro_b"/>
</dbReference>
<sequence length="729" mass="80728">MHPGPPRFCTVGEAVELAPRHPEPDASYAWSTLERPDGSDLPVGSNAVVHVEPDAAGTYRFELEAPDGRYEQTVRAFPDPRRSVRFELPAAALPDHDPADVSVIGPFNDHLVGRDRPRLEDDTYVYETRLPPGSRRFAYVVGENVGDAVWDDVVVPGPGRPRLALAGEVCEGELVVTADAEPGTDSEYDASDLDIEYVVDDRDRSDLPPDALSVTDGVARIDRDAIEGTVRLHAVAVGERHSVADCLDIRVAADGTPEIRRPTEPPEWARDTVVYEIFVRSFTHEASFDALERRVPYLAHLGVDCVWLTPILAGPTTHGYHTTDYFETASDLGTREDFQSFVDRCHDAGIRVVFDLVINHTAREHPAFDMSAAGVPEYRDWYVWESLESAGLEESDLESELEDTDRRASNAPPSRKLRGREREVAQYYFDWRGIPNLNYDSLAVRAFVLSVVDEWADVVDGYRCDVAWAVPHGFWKEVRDRVRERDPEFLLLDESIPRDPDFQEGEFDVHYDTTLYDTLRDIGTGDRPAAALLEAATAPEREGFPDRSLHMRYVENHDEPRYLEECSADALRAAAAATCTLPGIPLIYYGQERGAIEYRGPMPWEGDGDLTAFHRELIEARAESAALSGGEFDTLEYETDSDAAVAFARTDSSGSESEGVIVALNFGSEPATVRVRLSEGVEGGLEVDGENEDEATDLVSGTRVPIDRDGDAKTVSFPVADVVVLETTV</sequence>
<organism evidence="3 4">
    <name type="scientific">Natronoglomus mannanivorans</name>
    <dbReference type="NCBI Taxonomy" id="2979990"/>
    <lineage>
        <taxon>Archaea</taxon>
        <taxon>Methanobacteriati</taxon>
        <taxon>Methanobacteriota</taxon>
        <taxon>Stenosarchaea group</taxon>
        <taxon>Halobacteria</taxon>
        <taxon>Halobacteriales</taxon>
        <taxon>Natrialbaceae</taxon>
        <taxon>Natronoglomus</taxon>
    </lineage>
</organism>
<evidence type="ECO:0000259" key="2">
    <source>
        <dbReference type="SMART" id="SM00642"/>
    </source>
</evidence>
<feature type="region of interest" description="Disordered" evidence="1">
    <location>
        <begin position="395"/>
        <end position="417"/>
    </location>
</feature>
<dbReference type="Gene3D" id="3.20.20.80">
    <property type="entry name" value="Glycosidases"/>
    <property type="match status" value="1"/>
</dbReference>
<keyword evidence="3" id="KW-0378">Hydrolase</keyword>
<dbReference type="PANTHER" id="PTHR10357:SF179">
    <property type="entry name" value="NEUTRAL AND BASIC AMINO ACID TRANSPORT PROTEIN RBAT"/>
    <property type="match status" value="1"/>
</dbReference>
<dbReference type="InterPro" id="IPR017853">
    <property type="entry name" value="GH"/>
</dbReference>
<evidence type="ECO:0000313" key="3">
    <source>
        <dbReference type="EMBL" id="MCU4740185.1"/>
    </source>
</evidence>
<dbReference type="RefSeq" id="WP_338002035.1">
    <property type="nucleotide sequence ID" value="NZ_JAOPKA010000001.1"/>
</dbReference>
<dbReference type="GO" id="GO:0004556">
    <property type="term" value="F:alpha-amylase activity"/>
    <property type="evidence" value="ECO:0007669"/>
    <property type="project" value="TreeGrafter"/>
</dbReference>